<proteinExistence type="predicted"/>
<gene>
    <name evidence="1" type="ORF">A6M21_11175</name>
</gene>
<evidence type="ECO:0000313" key="2">
    <source>
        <dbReference type="Proteomes" id="UP000078532"/>
    </source>
</evidence>
<dbReference type="InterPro" id="IPR036390">
    <property type="entry name" value="WH_DNA-bd_sf"/>
</dbReference>
<dbReference type="SUPFAM" id="SSF46785">
    <property type="entry name" value="Winged helix' DNA-binding domain"/>
    <property type="match status" value="1"/>
</dbReference>
<protein>
    <submittedName>
        <fullName evidence="1">Uncharacterized protein</fullName>
    </submittedName>
</protein>
<dbReference type="STRING" id="1838280.A6M21_11175"/>
<name>A0A1B7LE93_9FIRM</name>
<dbReference type="OrthoDB" id="5516583at2"/>
<dbReference type="AlphaFoldDB" id="A0A1B7LE93"/>
<dbReference type="RefSeq" id="WP_066668624.1">
    <property type="nucleotide sequence ID" value="NZ_LYVF01000164.1"/>
</dbReference>
<reference evidence="1 2" key="1">
    <citation type="submission" date="2016-04" db="EMBL/GenBank/DDBJ databases">
        <authorList>
            <person name="Evans L.H."/>
            <person name="Alamgir A."/>
            <person name="Owens N."/>
            <person name="Weber N.D."/>
            <person name="Virtaneva K."/>
            <person name="Barbian K."/>
            <person name="Babar A."/>
            <person name="Rosenke K."/>
        </authorList>
    </citation>
    <scope>NUCLEOTIDE SEQUENCE [LARGE SCALE GENOMIC DNA]</scope>
    <source>
        <strain evidence="1 2">LMa1</strain>
    </source>
</reference>
<evidence type="ECO:0000313" key="1">
    <source>
        <dbReference type="EMBL" id="OAT81423.1"/>
    </source>
</evidence>
<sequence>MQCARCKMEIDDPGDCYDYYGQTLCEDCYVAALEPPKPCDPAAVSSATATRRQMGQRGTEGLTPLQQKIYHYLKEKGPVTREALAAALDIPPWELEKQFAVLRHCELTRAFKEGNQVLVTVWEKP</sequence>
<keyword evidence="2" id="KW-1185">Reference proteome</keyword>
<dbReference type="Proteomes" id="UP000078532">
    <property type="component" value="Unassembled WGS sequence"/>
</dbReference>
<comment type="caution">
    <text evidence="1">The sequence shown here is derived from an EMBL/GenBank/DDBJ whole genome shotgun (WGS) entry which is preliminary data.</text>
</comment>
<organism evidence="1 2">
    <name type="scientific">Desulfotomaculum copahuensis</name>
    <dbReference type="NCBI Taxonomy" id="1838280"/>
    <lineage>
        <taxon>Bacteria</taxon>
        <taxon>Bacillati</taxon>
        <taxon>Bacillota</taxon>
        <taxon>Clostridia</taxon>
        <taxon>Eubacteriales</taxon>
        <taxon>Desulfotomaculaceae</taxon>
        <taxon>Desulfotomaculum</taxon>
    </lineage>
</organism>
<dbReference type="EMBL" id="LYVF01000164">
    <property type="protein sequence ID" value="OAT81423.1"/>
    <property type="molecule type" value="Genomic_DNA"/>
</dbReference>
<accession>A0A1B7LE93</accession>